<dbReference type="PANTHER" id="PTHR24421:SF56">
    <property type="entry name" value="OXYGEN SENSOR HISTIDINE KINASE RESPONSE REGULATOR DOST"/>
    <property type="match status" value="1"/>
</dbReference>
<dbReference type="Pfam" id="PF13492">
    <property type="entry name" value="GAF_3"/>
    <property type="match status" value="1"/>
</dbReference>
<feature type="domain" description="GAF" evidence="4">
    <location>
        <begin position="190"/>
        <end position="335"/>
    </location>
</feature>
<dbReference type="SMART" id="SM00065">
    <property type="entry name" value="GAF"/>
    <property type="match status" value="2"/>
</dbReference>
<keyword evidence="1" id="KW-0808">Transferase</keyword>
<dbReference type="Pfam" id="PF07730">
    <property type="entry name" value="HisKA_3"/>
    <property type="match status" value="1"/>
</dbReference>
<dbReference type="EMBL" id="JADQDK010000001">
    <property type="protein sequence ID" value="MBW0133797.1"/>
    <property type="molecule type" value="Genomic_DNA"/>
</dbReference>
<evidence type="ECO:0000256" key="1">
    <source>
        <dbReference type="ARBA" id="ARBA00022679"/>
    </source>
</evidence>
<dbReference type="InterPro" id="IPR050482">
    <property type="entry name" value="Sensor_HK_TwoCompSys"/>
</dbReference>
<evidence type="ECO:0000256" key="3">
    <source>
        <dbReference type="ARBA" id="ARBA00023012"/>
    </source>
</evidence>
<dbReference type="InterPro" id="IPR003594">
    <property type="entry name" value="HATPase_dom"/>
</dbReference>
<evidence type="ECO:0000259" key="4">
    <source>
        <dbReference type="SMART" id="SM00065"/>
    </source>
</evidence>
<proteinExistence type="predicted"/>
<sequence>MATQGRLRGLLRATQLITQDLSLPVVLRRIAGAARDLVGARYAALGVIAADGGLAEFVHVGMADGEVERIGHLPQGKGLLGALIDDPRPIRLDRIADDPRSAGFPAGHPPMDTFLGVPIRVRGEVFGNLYLAESTRGGFSADDEQLATALAATAGMAIDNARLFEAARARQEWLRATAAVTQRLLSPDVDALQPLQLIARNSREVAGADLATVALPDGDRLRVEIADGDGAETLRGTLVAAEGSLAGRVLDTGEPLRVAGPQELPGLDALTVHDLDVGPVVVVPLRGSRRTHGVLTLARMSGRVEFSAEDSDMAAGFASQASVAVELAEARAEQQRAAVFDDRDRIAADLHDHVIQRLFASGLSLQSIAAALGPGRHNERITGTIGDLDATIRQIRTTIFQLQRSGDAASDGVRGRLLGVVAEVAPALGRDPEVRFGGLLDTLPDEVVEDLLAVLREALSNVARHARARSSEVEVTAEAGRLCLEVRDDGVGVGDTGRCSGLANMRRRAERHGGTLTVTPGRPSGTRLCWTVRV</sequence>
<accession>A0ABS6UNI7</accession>
<reference evidence="6 7" key="1">
    <citation type="submission" date="2020-11" db="EMBL/GenBank/DDBJ databases">
        <title>Pseudonocardia abyssalis sp. nov. and Pseudonocardia oceani sp. nov., description and phylogenomic analysis of two novel actinomycetes isolated from the deep Southern Ocean.</title>
        <authorList>
            <person name="Parra J."/>
        </authorList>
    </citation>
    <scope>NUCLEOTIDE SEQUENCE [LARGE SCALE GENOMIC DNA]</scope>
    <source>
        <strain evidence="6 7">KRD-168</strain>
    </source>
</reference>
<evidence type="ECO:0000256" key="2">
    <source>
        <dbReference type="ARBA" id="ARBA00022777"/>
    </source>
</evidence>
<feature type="domain" description="GAF" evidence="4">
    <location>
        <begin position="22"/>
        <end position="168"/>
    </location>
</feature>
<dbReference type="PANTHER" id="PTHR24421">
    <property type="entry name" value="NITRATE/NITRITE SENSOR PROTEIN NARX-RELATED"/>
    <property type="match status" value="1"/>
</dbReference>
<evidence type="ECO:0000313" key="6">
    <source>
        <dbReference type="EMBL" id="MBW0133797.1"/>
    </source>
</evidence>
<dbReference type="Pfam" id="PF13185">
    <property type="entry name" value="GAF_2"/>
    <property type="match status" value="1"/>
</dbReference>
<organism evidence="6 7">
    <name type="scientific">Pseudonocardia abyssalis</name>
    <dbReference type="NCBI Taxonomy" id="2792008"/>
    <lineage>
        <taxon>Bacteria</taxon>
        <taxon>Bacillati</taxon>
        <taxon>Actinomycetota</taxon>
        <taxon>Actinomycetes</taxon>
        <taxon>Pseudonocardiales</taxon>
        <taxon>Pseudonocardiaceae</taxon>
        <taxon>Pseudonocardia</taxon>
    </lineage>
</organism>
<keyword evidence="3" id="KW-0902">Two-component regulatory system</keyword>
<name>A0ABS6UNI7_9PSEU</name>
<dbReference type="Pfam" id="PF02518">
    <property type="entry name" value="HATPase_c"/>
    <property type="match status" value="1"/>
</dbReference>
<feature type="domain" description="Histidine kinase/HSP90-like ATPase" evidence="5">
    <location>
        <begin position="446"/>
        <end position="534"/>
    </location>
</feature>
<evidence type="ECO:0000313" key="7">
    <source>
        <dbReference type="Proteomes" id="UP000694287"/>
    </source>
</evidence>
<dbReference type="InterPro" id="IPR011712">
    <property type="entry name" value="Sig_transdc_His_kin_sub3_dim/P"/>
</dbReference>
<gene>
    <name evidence="6" type="ORF">I4I81_05970</name>
</gene>
<keyword evidence="7" id="KW-1185">Reference proteome</keyword>
<dbReference type="Proteomes" id="UP000694287">
    <property type="component" value="Unassembled WGS sequence"/>
</dbReference>
<keyword evidence="2" id="KW-0418">Kinase</keyword>
<dbReference type="InterPro" id="IPR003018">
    <property type="entry name" value="GAF"/>
</dbReference>
<comment type="caution">
    <text evidence="6">The sequence shown here is derived from an EMBL/GenBank/DDBJ whole genome shotgun (WGS) entry which is preliminary data.</text>
</comment>
<evidence type="ECO:0000259" key="5">
    <source>
        <dbReference type="SMART" id="SM00387"/>
    </source>
</evidence>
<dbReference type="CDD" id="cd16917">
    <property type="entry name" value="HATPase_UhpB-NarQ-NarX-like"/>
    <property type="match status" value="1"/>
</dbReference>
<dbReference type="SMART" id="SM00387">
    <property type="entry name" value="HATPase_c"/>
    <property type="match status" value="1"/>
</dbReference>
<protein>
    <submittedName>
        <fullName evidence="6">GAF domain-containing protein</fullName>
    </submittedName>
</protein>